<feature type="domain" description="COG4 transport protein middle alpha-helical bundle" evidence="1">
    <location>
        <begin position="43"/>
        <end position="111"/>
    </location>
</feature>
<dbReference type="Proteomes" id="UP000886595">
    <property type="component" value="Unassembled WGS sequence"/>
</dbReference>
<proteinExistence type="predicted"/>
<dbReference type="Pfam" id="PF08318">
    <property type="entry name" value="COG4_m"/>
    <property type="match status" value="1"/>
</dbReference>
<reference evidence="2 3" key="1">
    <citation type="submission" date="2020-02" db="EMBL/GenBank/DDBJ databases">
        <authorList>
            <person name="Ma Q."/>
            <person name="Huang Y."/>
            <person name="Song X."/>
            <person name="Pei D."/>
        </authorList>
    </citation>
    <scope>NUCLEOTIDE SEQUENCE [LARGE SCALE GENOMIC DNA]</scope>
    <source>
        <strain evidence="2">Sxm20200214</strain>
        <tissue evidence="2">Leaf</tissue>
    </source>
</reference>
<dbReference type="PANTHER" id="PTHR24016:SF0">
    <property type="entry name" value="CONSERVED OLIGOMERIC GOLGI COMPLEX SUBUNIT 4"/>
    <property type="match status" value="1"/>
</dbReference>
<evidence type="ECO:0000313" key="3">
    <source>
        <dbReference type="Proteomes" id="UP000886595"/>
    </source>
</evidence>
<evidence type="ECO:0000259" key="1">
    <source>
        <dbReference type="Pfam" id="PF08318"/>
    </source>
</evidence>
<gene>
    <name evidence="2" type="ORF">Bca52824_040219</name>
</gene>
<organism evidence="2 3">
    <name type="scientific">Brassica carinata</name>
    <name type="common">Ethiopian mustard</name>
    <name type="synonym">Abyssinian cabbage</name>
    <dbReference type="NCBI Taxonomy" id="52824"/>
    <lineage>
        <taxon>Eukaryota</taxon>
        <taxon>Viridiplantae</taxon>
        <taxon>Streptophyta</taxon>
        <taxon>Embryophyta</taxon>
        <taxon>Tracheophyta</taxon>
        <taxon>Spermatophyta</taxon>
        <taxon>Magnoliopsida</taxon>
        <taxon>eudicotyledons</taxon>
        <taxon>Gunneridae</taxon>
        <taxon>Pentapetalae</taxon>
        <taxon>rosids</taxon>
        <taxon>malvids</taxon>
        <taxon>Brassicales</taxon>
        <taxon>Brassicaceae</taxon>
        <taxon>Brassiceae</taxon>
        <taxon>Brassica</taxon>
    </lineage>
</organism>
<dbReference type="OrthoDB" id="1719052at2759"/>
<protein>
    <recommendedName>
        <fullName evidence="1">COG4 transport protein middle alpha-helical bundle domain-containing protein</fullName>
    </recommendedName>
</protein>
<name>A0A8X7UVB1_BRACI</name>
<comment type="caution">
    <text evidence="2">The sequence shown here is derived from an EMBL/GenBank/DDBJ whole genome shotgun (WGS) entry which is preliminary data.</text>
</comment>
<accession>A0A8X7UVB1</accession>
<evidence type="ECO:0000313" key="2">
    <source>
        <dbReference type="EMBL" id="KAG2293550.1"/>
    </source>
</evidence>
<dbReference type="EMBL" id="JAAMPC010000009">
    <property type="protein sequence ID" value="KAG2293550.1"/>
    <property type="molecule type" value="Genomic_DNA"/>
</dbReference>
<dbReference type="AlphaFoldDB" id="A0A8X7UVB1"/>
<dbReference type="InterPro" id="IPR048682">
    <property type="entry name" value="COG4"/>
</dbReference>
<dbReference type="InterPro" id="IPR013167">
    <property type="entry name" value="COG4_M"/>
</dbReference>
<dbReference type="PANTHER" id="PTHR24016">
    <property type="entry name" value="CONSERVED OLIGOMERIC GOLGI COMPLEX SUBUNIT 4"/>
    <property type="match status" value="1"/>
</dbReference>
<keyword evidence="3" id="KW-1185">Reference proteome</keyword>
<sequence>MTLMQLGHEDYTEFIVSKIKSLTSVDAELLPRDIQKTFRNGIFFMVENVRKTIWIDEHVLDSLTTSMVDDVFYVLQSCPRLQTLVLSSVIAVLSNTVSLLANDYHEALQQTIIEPNLGARLLFGWYRCGKHWN</sequence>